<keyword evidence="3" id="KW-1003">Cell membrane</keyword>
<dbReference type="PANTHER" id="PTHR43005:SF1">
    <property type="entry name" value="SPERMIDINE_PUTRESCINE TRANSPORT SYSTEM PERMEASE PROTEIN"/>
    <property type="match status" value="1"/>
</dbReference>
<dbReference type="PANTHER" id="PTHR43005">
    <property type="entry name" value="BLR7065 PROTEIN"/>
    <property type="match status" value="1"/>
</dbReference>
<evidence type="ECO:0000313" key="11">
    <source>
        <dbReference type="Proteomes" id="UP001500506"/>
    </source>
</evidence>
<name>A0ABP4X0M9_9MICO</name>
<dbReference type="InterPro" id="IPR035906">
    <property type="entry name" value="MetI-like_sf"/>
</dbReference>
<evidence type="ECO:0000256" key="3">
    <source>
        <dbReference type="ARBA" id="ARBA00022475"/>
    </source>
</evidence>
<keyword evidence="6 7" id="KW-0472">Membrane</keyword>
<comment type="subcellular location">
    <subcellularLocation>
        <location evidence="1 7">Cell membrane</location>
        <topology evidence="1 7">Multi-pass membrane protein</topology>
    </subcellularLocation>
</comment>
<feature type="transmembrane region" description="Helical" evidence="7">
    <location>
        <begin position="114"/>
        <end position="135"/>
    </location>
</feature>
<accession>A0ABP4X0M9</accession>
<feature type="transmembrane region" description="Helical" evidence="7">
    <location>
        <begin position="42"/>
        <end position="70"/>
    </location>
</feature>
<evidence type="ECO:0000256" key="2">
    <source>
        <dbReference type="ARBA" id="ARBA00022448"/>
    </source>
</evidence>
<dbReference type="PROSITE" id="PS50928">
    <property type="entry name" value="ABC_TM1"/>
    <property type="match status" value="1"/>
</dbReference>
<feature type="domain" description="ABC transmembrane type-1" evidence="9">
    <location>
        <begin position="110"/>
        <end position="323"/>
    </location>
</feature>
<sequence>MTTLSAPAAAAPSVSASKPKPAPGPPSKRQRRRGEARRGARLGLLLIVPAAALELAIHIIPMMIGGWIAFHDLDQRHIRNWTQAPFVGLDNFIRGLDPGTATGAEFFATAGRTVLYVVIVLGFTWVLGMAAAVFLNSSFRGRGILRTLFLVPYAIPMYVGCIAWAFMFNQRDGMVNTLLSDLGLIDENPFWLIGDNAFFALVVVSIWSYWPFAFLMLLAAIQNVPQEAYEAAALDGASNWRQFWHITLPMVSSANGALVLLMALWLFNQFTVPFVLFGPASPDQAMLVSPLIFSNSFLQWDFGLGGAMSLLLLLGLLAVSAVYIRMVLPKGREDD</sequence>
<protein>
    <submittedName>
        <fullName evidence="10">Sugar ABC transporter permease</fullName>
    </submittedName>
</protein>
<keyword evidence="2 7" id="KW-0813">Transport</keyword>
<organism evidence="10 11">
    <name type="scientific">Agromyces humatus</name>
    <dbReference type="NCBI Taxonomy" id="279573"/>
    <lineage>
        <taxon>Bacteria</taxon>
        <taxon>Bacillati</taxon>
        <taxon>Actinomycetota</taxon>
        <taxon>Actinomycetes</taxon>
        <taxon>Micrococcales</taxon>
        <taxon>Microbacteriaceae</taxon>
        <taxon>Agromyces</taxon>
    </lineage>
</organism>
<gene>
    <name evidence="10" type="ORF">GCM10009747_26490</name>
</gene>
<dbReference type="EMBL" id="BAAANH010000005">
    <property type="protein sequence ID" value="GAA1765090.1"/>
    <property type="molecule type" value="Genomic_DNA"/>
</dbReference>
<proteinExistence type="inferred from homology"/>
<evidence type="ECO:0000256" key="1">
    <source>
        <dbReference type="ARBA" id="ARBA00004651"/>
    </source>
</evidence>
<keyword evidence="4 7" id="KW-0812">Transmembrane</keyword>
<evidence type="ECO:0000256" key="7">
    <source>
        <dbReference type="RuleBase" id="RU363032"/>
    </source>
</evidence>
<comment type="similarity">
    <text evidence="7">Belongs to the binding-protein-dependent transport system permease family.</text>
</comment>
<comment type="caution">
    <text evidence="10">The sequence shown here is derived from an EMBL/GenBank/DDBJ whole genome shotgun (WGS) entry which is preliminary data.</text>
</comment>
<feature type="compositionally biased region" description="Low complexity" evidence="8">
    <location>
        <begin position="1"/>
        <end position="19"/>
    </location>
</feature>
<evidence type="ECO:0000259" key="9">
    <source>
        <dbReference type="PROSITE" id="PS50928"/>
    </source>
</evidence>
<dbReference type="Pfam" id="PF00528">
    <property type="entry name" value="BPD_transp_1"/>
    <property type="match status" value="1"/>
</dbReference>
<reference evidence="11" key="1">
    <citation type="journal article" date="2019" name="Int. J. Syst. Evol. Microbiol.">
        <title>The Global Catalogue of Microorganisms (GCM) 10K type strain sequencing project: providing services to taxonomists for standard genome sequencing and annotation.</title>
        <authorList>
            <consortium name="The Broad Institute Genomics Platform"/>
            <consortium name="The Broad Institute Genome Sequencing Center for Infectious Disease"/>
            <person name="Wu L."/>
            <person name="Ma J."/>
        </authorList>
    </citation>
    <scope>NUCLEOTIDE SEQUENCE [LARGE SCALE GENOMIC DNA]</scope>
    <source>
        <strain evidence="11">JCM 14319</strain>
    </source>
</reference>
<feature type="transmembrane region" description="Helical" evidence="7">
    <location>
        <begin position="242"/>
        <end position="267"/>
    </location>
</feature>
<keyword evidence="5 7" id="KW-1133">Transmembrane helix</keyword>
<feature type="transmembrane region" description="Helical" evidence="7">
    <location>
        <begin position="147"/>
        <end position="167"/>
    </location>
</feature>
<feature type="transmembrane region" description="Helical" evidence="7">
    <location>
        <begin position="302"/>
        <end position="324"/>
    </location>
</feature>
<dbReference type="Gene3D" id="1.10.3720.10">
    <property type="entry name" value="MetI-like"/>
    <property type="match status" value="1"/>
</dbReference>
<dbReference type="Proteomes" id="UP001500506">
    <property type="component" value="Unassembled WGS sequence"/>
</dbReference>
<evidence type="ECO:0000256" key="5">
    <source>
        <dbReference type="ARBA" id="ARBA00022989"/>
    </source>
</evidence>
<evidence type="ECO:0000256" key="4">
    <source>
        <dbReference type="ARBA" id="ARBA00022692"/>
    </source>
</evidence>
<dbReference type="CDD" id="cd06261">
    <property type="entry name" value="TM_PBP2"/>
    <property type="match status" value="1"/>
</dbReference>
<feature type="region of interest" description="Disordered" evidence="8">
    <location>
        <begin position="1"/>
        <end position="36"/>
    </location>
</feature>
<evidence type="ECO:0000256" key="6">
    <source>
        <dbReference type="ARBA" id="ARBA00023136"/>
    </source>
</evidence>
<keyword evidence="11" id="KW-1185">Reference proteome</keyword>
<feature type="transmembrane region" description="Helical" evidence="7">
    <location>
        <begin position="197"/>
        <end position="221"/>
    </location>
</feature>
<dbReference type="InterPro" id="IPR000515">
    <property type="entry name" value="MetI-like"/>
</dbReference>
<evidence type="ECO:0000313" key="10">
    <source>
        <dbReference type="EMBL" id="GAA1765090.1"/>
    </source>
</evidence>
<dbReference type="SUPFAM" id="SSF161098">
    <property type="entry name" value="MetI-like"/>
    <property type="match status" value="1"/>
</dbReference>
<dbReference type="RefSeq" id="WP_232498698.1">
    <property type="nucleotide sequence ID" value="NZ_BAAANH010000005.1"/>
</dbReference>
<evidence type="ECO:0000256" key="8">
    <source>
        <dbReference type="SAM" id="MobiDB-lite"/>
    </source>
</evidence>